<evidence type="ECO:0000313" key="1">
    <source>
        <dbReference type="EMBL" id="KAK6761836.1"/>
    </source>
</evidence>
<proteinExistence type="predicted"/>
<comment type="caution">
    <text evidence="1">The sequence shown here is derived from an EMBL/GenBank/DDBJ whole genome shotgun (WGS) entry which is preliminary data.</text>
</comment>
<organism evidence="1 2">
    <name type="scientific">Necator americanus</name>
    <name type="common">Human hookworm</name>
    <dbReference type="NCBI Taxonomy" id="51031"/>
    <lineage>
        <taxon>Eukaryota</taxon>
        <taxon>Metazoa</taxon>
        <taxon>Ecdysozoa</taxon>
        <taxon>Nematoda</taxon>
        <taxon>Chromadorea</taxon>
        <taxon>Rhabditida</taxon>
        <taxon>Rhabditina</taxon>
        <taxon>Rhabditomorpha</taxon>
        <taxon>Strongyloidea</taxon>
        <taxon>Ancylostomatidae</taxon>
        <taxon>Bunostominae</taxon>
        <taxon>Necator</taxon>
    </lineage>
</organism>
<reference evidence="1 2" key="1">
    <citation type="submission" date="2023-08" db="EMBL/GenBank/DDBJ databases">
        <title>A Necator americanus chromosomal reference genome.</title>
        <authorList>
            <person name="Ilik V."/>
            <person name="Petrzelkova K.J."/>
            <person name="Pardy F."/>
            <person name="Fuh T."/>
            <person name="Niatou-Singa F.S."/>
            <person name="Gouil Q."/>
            <person name="Baker L."/>
            <person name="Ritchie M.E."/>
            <person name="Jex A.R."/>
            <person name="Gazzola D."/>
            <person name="Li H."/>
            <person name="Toshio Fujiwara R."/>
            <person name="Zhan B."/>
            <person name="Aroian R.V."/>
            <person name="Pafco B."/>
            <person name="Schwarz E.M."/>
        </authorList>
    </citation>
    <scope>NUCLEOTIDE SEQUENCE [LARGE SCALE GENOMIC DNA]</scope>
    <source>
        <strain evidence="1 2">Aroian</strain>
        <tissue evidence="1">Whole animal</tissue>
    </source>
</reference>
<dbReference type="Proteomes" id="UP001303046">
    <property type="component" value="Unassembled WGS sequence"/>
</dbReference>
<accession>A0ABR1EIU2</accession>
<protein>
    <submittedName>
        <fullName evidence="1">Uncharacterized protein</fullName>
    </submittedName>
</protein>
<evidence type="ECO:0000313" key="2">
    <source>
        <dbReference type="Proteomes" id="UP001303046"/>
    </source>
</evidence>
<dbReference type="EMBL" id="JAVFWL010000006">
    <property type="protein sequence ID" value="KAK6761836.1"/>
    <property type="molecule type" value="Genomic_DNA"/>
</dbReference>
<sequence length="72" mass="8164">MRQDLMKIDEIDDKWMANKHPIHLMEAWVDSRDGLLVSAVPGLAHNTTVSRTSVQPKACDQVTERYKGGGWE</sequence>
<gene>
    <name evidence="1" type="primary">Necator_chrX.g22954</name>
    <name evidence="1" type="ORF">RB195_022791</name>
</gene>
<name>A0ABR1EIU2_NECAM</name>
<keyword evidence="2" id="KW-1185">Reference proteome</keyword>